<dbReference type="Proteomes" id="UP000782705">
    <property type="component" value="Unassembled WGS sequence"/>
</dbReference>
<evidence type="ECO:0000256" key="7">
    <source>
        <dbReference type="ARBA" id="ARBA00023224"/>
    </source>
</evidence>
<keyword evidence="5 9" id="KW-1133">Transmembrane helix</keyword>
<evidence type="ECO:0000256" key="3">
    <source>
        <dbReference type="ARBA" id="ARBA00022500"/>
    </source>
</evidence>
<keyword evidence="3" id="KW-0145">Chemotaxis</keyword>
<feature type="transmembrane region" description="Helical" evidence="9">
    <location>
        <begin position="281"/>
        <end position="307"/>
    </location>
</feature>
<evidence type="ECO:0000256" key="4">
    <source>
        <dbReference type="ARBA" id="ARBA00022692"/>
    </source>
</evidence>
<dbReference type="Pfam" id="PF02743">
    <property type="entry name" value="dCache_1"/>
    <property type="match status" value="1"/>
</dbReference>
<keyword evidence="4 9" id="KW-0812">Transmembrane</keyword>
<accession>A0ABQ6Z0T3</accession>
<dbReference type="Gene3D" id="1.10.287.950">
    <property type="entry name" value="Methyl-accepting chemotaxis protein"/>
    <property type="match status" value="1"/>
</dbReference>
<dbReference type="InterPro" id="IPR029151">
    <property type="entry name" value="Sensor-like_sf"/>
</dbReference>
<dbReference type="PANTHER" id="PTHR32089">
    <property type="entry name" value="METHYL-ACCEPTING CHEMOTAXIS PROTEIN MCPB"/>
    <property type="match status" value="1"/>
</dbReference>
<evidence type="ECO:0000256" key="2">
    <source>
        <dbReference type="ARBA" id="ARBA00022475"/>
    </source>
</evidence>
<dbReference type="InterPro" id="IPR004089">
    <property type="entry name" value="MCPsignal_dom"/>
</dbReference>
<reference evidence="11 12" key="1">
    <citation type="submission" date="2016-06" db="EMBL/GenBank/DDBJ databases">
        <title>Four novel species of enterococci isolated from chicken manure.</title>
        <authorList>
            <person name="Van Tyne D."/>
        </authorList>
    </citation>
    <scope>NUCLEOTIDE SEQUENCE [LARGE SCALE GENOMIC DNA]</scope>
    <source>
        <strain evidence="11 12">CU12B</strain>
    </source>
</reference>
<dbReference type="PROSITE" id="PS50111">
    <property type="entry name" value="CHEMOTAXIS_TRANSDUC_2"/>
    <property type="match status" value="1"/>
</dbReference>
<evidence type="ECO:0000313" key="12">
    <source>
        <dbReference type="Proteomes" id="UP000782705"/>
    </source>
</evidence>
<name>A0ABQ6Z0T3_9ENTE</name>
<keyword evidence="2" id="KW-1003">Cell membrane</keyword>
<gene>
    <name evidence="11" type="ORF">BAU17_10510</name>
</gene>
<dbReference type="Gene3D" id="3.30.450.20">
    <property type="entry name" value="PAS domain"/>
    <property type="match status" value="1"/>
</dbReference>
<dbReference type="EMBL" id="MAEL01000031">
    <property type="protein sequence ID" value="KAF1304625.1"/>
    <property type="molecule type" value="Genomic_DNA"/>
</dbReference>
<dbReference type="Pfam" id="PF00015">
    <property type="entry name" value="MCPsignal"/>
    <property type="match status" value="1"/>
</dbReference>
<dbReference type="SMART" id="SM00283">
    <property type="entry name" value="MA"/>
    <property type="match status" value="1"/>
</dbReference>
<comment type="subcellular location">
    <subcellularLocation>
        <location evidence="1">Cell membrane</location>
        <topology evidence="1">Multi-pass membrane protein</topology>
    </subcellularLocation>
</comment>
<dbReference type="Gene3D" id="6.10.340.10">
    <property type="match status" value="1"/>
</dbReference>
<feature type="domain" description="Methyl-accepting transducer" evidence="10">
    <location>
        <begin position="396"/>
        <end position="653"/>
    </location>
</feature>
<evidence type="ECO:0000256" key="9">
    <source>
        <dbReference type="SAM" id="Phobius"/>
    </source>
</evidence>
<evidence type="ECO:0000256" key="6">
    <source>
        <dbReference type="ARBA" id="ARBA00023136"/>
    </source>
</evidence>
<organism evidence="11 12">
    <name type="scientific">Candidatus Enterococcus willemsii</name>
    <dbReference type="NCBI Taxonomy" id="1857215"/>
    <lineage>
        <taxon>Bacteria</taxon>
        <taxon>Bacillati</taxon>
        <taxon>Bacillota</taxon>
        <taxon>Bacilli</taxon>
        <taxon>Lactobacillales</taxon>
        <taxon>Enterococcaceae</taxon>
        <taxon>Enterococcus</taxon>
    </lineage>
</organism>
<proteinExistence type="predicted"/>
<evidence type="ECO:0000313" key="11">
    <source>
        <dbReference type="EMBL" id="KAF1304625.1"/>
    </source>
</evidence>
<dbReference type="SUPFAM" id="SSF103190">
    <property type="entry name" value="Sensory domain-like"/>
    <property type="match status" value="1"/>
</dbReference>
<dbReference type="SUPFAM" id="SSF58104">
    <property type="entry name" value="Methyl-accepting chemotaxis protein (MCP) signaling domain"/>
    <property type="match status" value="1"/>
</dbReference>
<dbReference type="InterPro" id="IPR033479">
    <property type="entry name" value="dCache_1"/>
</dbReference>
<evidence type="ECO:0000256" key="1">
    <source>
        <dbReference type="ARBA" id="ARBA00004651"/>
    </source>
</evidence>
<feature type="transmembrane region" description="Helical" evidence="9">
    <location>
        <begin position="12"/>
        <end position="32"/>
    </location>
</feature>
<evidence type="ECO:0000256" key="5">
    <source>
        <dbReference type="ARBA" id="ARBA00022989"/>
    </source>
</evidence>
<evidence type="ECO:0000259" key="10">
    <source>
        <dbReference type="PROSITE" id="PS50111"/>
    </source>
</evidence>
<dbReference type="RefSeq" id="WP_161901653.1">
    <property type="nucleotide sequence ID" value="NZ_MAEL01000031.1"/>
</dbReference>
<keyword evidence="7 8" id="KW-0807">Transducer</keyword>
<dbReference type="PANTHER" id="PTHR32089:SF114">
    <property type="entry name" value="METHYL-ACCEPTING CHEMOTAXIS PROTEIN MCPB"/>
    <property type="match status" value="1"/>
</dbReference>
<comment type="caution">
    <text evidence="11">The sequence shown here is derived from an EMBL/GenBank/DDBJ whole genome shotgun (WGS) entry which is preliminary data.</text>
</comment>
<keyword evidence="6 9" id="KW-0472">Membrane</keyword>
<protein>
    <recommendedName>
        <fullName evidence="10">Methyl-accepting transducer domain-containing protein</fullName>
    </recommendedName>
</protein>
<sequence>MKYKQKSIGRYVAFILIFTALIPVLAMLFSTLQSTLTLLEERNTDAQYSAANTIMAVKDDLMEATEYRIETLEQGPEFQEAFDLPAIAKLLQTSSAADNNVKYAIFAKEDNSYAESIDLPANANFIPTERPWYQNAVANPGKVVRTQPYLNDGTENEYVVTLSKLITNQAGEKGVLAVDVSYHTVDATIKNLAVGRTGEILFVSSEGIIMNAANKKEINKDMSKDANFKAIKQSSKDKGFVNEQSKKYSEGFYFDKGGKGSTTWALVTWQSNEYQDEIRSLLITSSIVALVMMAIVALVVIFTTSLVREIVTSLSNQFEKISQGKLQLILPSSKKESGRGIRGLAHRFIRPDEQGNEIHQLIARYNHMIQSIGKLIQRVQGQSQHVATMSDSLLELSKQTSTATEEVTETITGIAEVTSSQAGETEQSVTQVQQLSDVVQELLTNVSDMNTQSQTSVDTNRQSVQIMDQVSSNWQTELSQMNALMQQMTSMNTNIQNINQIISVINDISYQTNLLALNASIEASRAGESGKGFAVVATEIRKLAEQSKASTLEIEQIIAQIQEQSKEMVNQTSRSLDGGEKQSQLINQAIHSSNEVFNQNNQLLANIQTIQSATDDIVAIQQVVLENLENISASTEENAAGTQEVSANAEEVLATMEEFIGHVAELQTISDDLQQLTRQFDVEK</sequence>
<keyword evidence="12" id="KW-1185">Reference proteome</keyword>
<evidence type="ECO:0000256" key="8">
    <source>
        <dbReference type="PROSITE-ProRule" id="PRU00284"/>
    </source>
</evidence>